<gene>
    <name evidence="2" type="ORF">EP867_03010</name>
</gene>
<comment type="caution">
    <text evidence="2">The sequence shown here is derived from an EMBL/GenBank/DDBJ whole genome shotgun (WGS) entry which is preliminary data.</text>
</comment>
<proteinExistence type="predicted"/>
<dbReference type="Pfam" id="PF01298">
    <property type="entry name" value="TbpB_B_D"/>
    <property type="match status" value="1"/>
</dbReference>
<dbReference type="AlphaFoldDB" id="A0A3S3UDN4"/>
<evidence type="ECO:0000259" key="1">
    <source>
        <dbReference type="Pfam" id="PF01298"/>
    </source>
</evidence>
<dbReference type="Proteomes" id="UP000287168">
    <property type="component" value="Unassembled WGS sequence"/>
</dbReference>
<sequence>MMMKLAGTFGTIASVMMLSGCLGGGSDSRVTQATGKVPEAKGTGDDLEARSQRVMRLAEKLLEQPVTDAARMPTEGRATYTGAAVFGAGTDYYNVSTPVIGDLTMTADFAAASVNGTVNRLQDGETSRMLAGTIGLNGSISGSDIAGAVSGNVEGYRVDGSFNGGFAGARPDYLYGEMEGTVGGMNYVGAFVGEKR</sequence>
<organism evidence="2 3">
    <name type="scientific">Falsigemmobacter intermedius</name>
    <dbReference type="NCBI Taxonomy" id="1553448"/>
    <lineage>
        <taxon>Bacteria</taxon>
        <taxon>Pseudomonadati</taxon>
        <taxon>Pseudomonadota</taxon>
        <taxon>Alphaproteobacteria</taxon>
        <taxon>Rhodobacterales</taxon>
        <taxon>Paracoccaceae</taxon>
        <taxon>Falsigemmobacter</taxon>
    </lineage>
</organism>
<keyword evidence="3" id="KW-1185">Reference proteome</keyword>
<dbReference type="Gene3D" id="2.40.160.90">
    <property type="match status" value="1"/>
</dbReference>
<protein>
    <recommendedName>
        <fullName evidence="1">Transferrin-binding protein B C-lobe/N-lobe beta-barrel domain-containing protein</fullName>
    </recommendedName>
</protein>
<feature type="domain" description="Transferrin-binding protein B C-lobe/N-lobe beta-barrel" evidence="1">
    <location>
        <begin position="72"/>
        <end position="194"/>
    </location>
</feature>
<evidence type="ECO:0000313" key="2">
    <source>
        <dbReference type="EMBL" id="RWY44359.1"/>
    </source>
</evidence>
<evidence type="ECO:0000313" key="3">
    <source>
        <dbReference type="Proteomes" id="UP000287168"/>
    </source>
</evidence>
<reference evidence="2 3" key="1">
    <citation type="journal article" date="2015" name="Int. J. Syst. Evol. Microbiol.">
        <title>Gemmobacter intermedius sp. nov., isolated from a white stork (Ciconia ciconia).</title>
        <authorList>
            <person name="Kampfer P."/>
            <person name="Jerzak L."/>
            <person name="Wilharm G."/>
            <person name="Golke J."/>
            <person name="Busse H.J."/>
            <person name="Glaeser S.P."/>
        </authorList>
    </citation>
    <scope>NUCLEOTIDE SEQUENCE [LARGE SCALE GENOMIC DNA]</scope>
    <source>
        <strain evidence="2 3">119/4</strain>
    </source>
</reference>
<dbReference type="InterPro" id="IPR011250">
    <property type="entry name" value="OMP/PagP_B-barrel"/>
</dbReference>
<dbReference type="SUPFAM" id="SSF56925">
    <property type="entry name" value="OMPA-like"/>
    <property type="match status" value="1"/>
</dbReference>
<accession>A0A3S3UDN4</accession>
<dbReference type="RefSeq" id="WP_128486721.1">
    <property type="nucleotide sequence ID" value="NZ_JBHLXB010000170.1"/>
</dbReference>
<dbReference type="EMBL" id="SBLC01000003">
    <property type="protein sequence ID" value="RWY44359.1"/>
    <property type="molecule type" value="Genomic_DNA"/>
</dbReference>
<dbReference type="PROSITE" id="PS51257">
    <property type="entry name" value="PROKAR_LIPOPROTEIN"/>
    <property type="match status" value="1"/>
</dbReference>
<dbReference type="OrthoDB" id="7529687at2"/>
<dbReference type="InterPro" id="IPR001677">
    <property type="entry name" value="TbpB_B_D"/>
</dbReference>
<name>A0A3S3UDN4_9RHOB</name>